<dbReference type="EMBL" id="SZYD01000016">
    <property type="protein sequence ID" value="KAD3337652.1"/>
    <property type="molecule type" value="Genomic_DNA"/>
</dbReference>
<reference evidence="2 3" key="1">
    <citation type="submission" date="2019-05" db="EMBL/GenBank/DDBJ databases">
        <title>Mikania micrantha, genome provides insights into the molecular mechanism of rapid growth.</title>
        <authorList>
            <person name="Liu B."/>
        </authorList>
    </citation>
    <scope>NUCLEOTIDE SEQUENCE [LARGE SCALE GENOMIC DNA]</scope>
    <source>
        <strain evidence="2">NLD-2019</strain>
        <tissue evidence="2">Leaf</tissue>
    </source>
</reference>
<organism evidence="2 3">
    <name type="scientific">Mikania micrantha</name>
    <name type="common">bitter vine</name>
    <dbReference type="NCBI Taxonomy" id="192012"/>
    <lineage>
        <taxon>Eukaryota</taxon>
        <taxon>Viridiplantae</taxon>
        <taxon>Streptophyta</taxon>
        <taxon>Embryophyta</taxon>
        <taxon>Tracheophyta</taxon>
        <taxon>Spermatophyta</taxon>
        <taxon>Magnoliopsida</taxon>
        <taxon>eudicotyledons</taxon>
        <taxon>Gunneridae</taxon>
        <taxon>Pentapetalae</taxon>
        <taxon>asterids</taxon>
        <taxon>campanulids</taxon>
        <taxon>Asterales</taxon>
        <taxon>Asteraceae</taxon>
        <taxon>Asteroideae</taxon>
        <taxon>Heliantheae alliance</taxon>
        <taxon>Eupatorieae</taxon>
        <taxon>Mikania</taxon>
    </lineage>
</organism>
<comment type="caution">
    <text evidence="2">The sequence shown here is derived from an EMBL/GenBank/DDBJ whole genome shotgun (WGS) entry which is preliminary data.</text>
</comment>
<feature type="region of interest" description="Disordered" evidence="1">
    <location>
        <begin position="69"/>
        <end position="119"/>
    </location>
</feature>
<keyword evidence="3" id="KW-1185">Reference proteome</keyword>
<name>A0A5N6MB25_9ASTR</name>
<proteinExistence type="predicted"/>
<accession>A0A5N6MB25</accession>
<dbReference type="AlphaFoldDB" id="A0A5N6MB25"/>
<dbReference type="Proteomes" id="UP000326396">
    <property type="component" value="Linkage Group LG6"/>
</dbReference>
<sequence length="119" mass="13377">MRVISSEPMSYSAKVRQQKFEGSVIYGAAGFGQGLGPQVRRRVEFMHRNPPIQYNKTKVQKWRLRIVVTSGSKSPPSKPPSSNHVNATVEDIDCRPLSQGSSNREAIDRNHFDCHPLSQ</sequence>
<evidence type="ECO:0000313" key="2">
    <source>
        <dbReference type="EMBL" id="KAD3337652.1"/>
    </source>
</evidence>
<evidence type="ECO:0000313" key="3">
    <source>
        <dbReference type="Proteomes" id="UP000326396"/>
    </source>
</evidence>
<feature type="compositionally biased region" description="Basic and acidic residues" evidence="1">
    <location>
        <begin position="105"/>
        <end position="119"/>
    </location>
</feature>
<protein>
    <submittedName>
        <fullName evidence="2">Uncharacterized protein</fullName>
    </submittedName>
</protein>
<gene>
    <name evidence="2" type="ORF">E3N88_33172</name>
</gene>
<evidence type="ECO:0000256" key="1">
    <source>
        <dbReference type="SAM" id="MobiDB-lite"/>
    </source>
</evidence>